<evidence type="ECO:0000256" key="7">
    <source>
        <dbReference type="ARBA" id="ARBA00023049"/>
    </source>
</evidence>
<proteinExistence type="inferred from homology"/>
<evidence type="ECO:0000256" key="9">
    <source>
        <dbReference type="SAM" id="Phobius"/>
    </source>
</evidence>
<evidence type="ECO:0000313" key="13">
    <source>
        <dbReference type="Proteomes" id="UP000827092"/>
    </source>
</evidence>
<keyword evidence="3" id="KW-0645">Protease</keyword>
<dbReference type="InterPro" id="IPR000718">
    <property type="entry name" value="Peptidase_M13"/>
</dbReference>
<feature type="domain" description="Peptidase M13 N-terminal" evidence="11">
    <location>
        <begin position="114"/>
        <end position="505"/>
    </location>
</feature>
<keyword evidence="5" id="KW-0378">Hydrolase</keyword>
<dbReference type="GO" id="GO:0005886">
    <property type="term" value="C:plasma membrane"/>
    <property type="evidence" value="ECO:0007669"/>
    <property type="project" value="TreeGrafter"/>
</dbReference>
<keyword evidence="9" id="KW-0812">Transmembrane</keyword>
<dbReference type="InterPro" id="IPR008753">
    <property type="entry name" value="Peptidase_M13_N"/>
</dbReference>
<organism evidence="12 13">
    <name type="scientific">Oedothorax gibbosus</name>
    <dbReference type="NCBI Taxonomy" id="931172"/>
    <lineage>
        <taxon>Eukaryota</taxon>
        <taxon>Metazoa</taxon>
        <taxon>Ecdysozoa</taxon>
        <taxon>Arthropoda</taxon>
        <taxon>Chelicerata</taxon>
        <taxon>Arachnida</taxon>
        <taxon>Araneae</taxon>
        <taxon>Araneomorphae</taxon>
        <taxon>Entelegynae</taxon>
        <taxon>Araneoidea</taxon>
        <taxon>Linyphiidae</taxon>
        <taxon>Erigoninae</taxon>
        <taxon>Oedothorax</taxon>
    </lineage>
</organism>
<dbReference type="GO" id="GO:0046872">
    <property type="term" value="F:metal ion binding"/>
    <property type="evidence" value="ECO:0007669"/>
    <property type="project" value="UniProtKB-KW"/>
</dbReference>
<comment type="similarity">
    <text evidence="2">Belongs to the peptidase M13 family.</text>
</comment>
<keyword evidence="9" id="KW-0472">Membrane</keyword>
<dbReference type="Gene3D" id="3.40.390.10">
    <property type="entry name" value="Collagenase (Catalytic Domain)"/>
    <property type="match status" value="1"/>
</dbReference>
<evidence type="ECO:0000259" key="10">
    <source>
        <dbReference type="Pfam" id="PF01431"/>
    </source>
</evidence>
<keyword evidence="7" id="KW-0482">Metalloprotease</keyword>
<feature type="compositionally biased region" description="Basic and acidic residues" evidence="8">
    <location>
        <begin position="1"/>
        <end position="29"/>
    </location>
</feature>
<keyword evidence="13" id="KW-1185">Reference proteome</keyword>
<evidence type="ECO:0000256" key="4">
    <source>
        <dbReference type="ARBA" id="ARBA00022723"/>
    </source>
</evidence>
<dbReference type="PANTHER" id="PTHR11733">
    <property type="entry name" value="ZINC METALLOPROTEASE FAMILY M13 NEPRILYSIN-RELATED"/>
    <property type="match status" value="1"/>
</dbReference>
<evidence type="ECO:0000259" key="11">
    <source>
        <dbReference type="Pfam" id="PF05649"/>
    </source>
</evidence>
<dbReference type="GO" id="GO:0004222">
    <property type="term" value="F:metalloendopeptidase activity"/>
    <property type="evidence" value="ECO:0007669"/>
    <property type="project" value="InterPro"/>
</dbReference>
<evidence type="ECO:0000256" key="3">
    <source>
        <dbReference type="ARBA" id="ARBA00022670"/>
    </source>
</evidence>
<dbReference type="Proteomes" id="UP000827092">
    <property type="component" value="Unassembled WGS sequence"/>
</dbReference>
<name>A0AAV6UHR6_9ARAC</name>
<sequence length="766" mass="86952">MAKSGDEEKHEPKENDKWMENNDHDKAADVDGPNKTPSSRLDHWRGRAKQFASNRFHVIISLLCVVLFILFLILIILSVRLGTYNCNTDDQCRTSDCLTTAAAVVKRSDLSIDPCDDFFSYSCKGWVDSTPLPRNKGSFSVSDQLKKDIYSRIRHLIDLVPHDIDSAAPERKVKSFYSSCRDLKEIEHWVPTKIRQAIHEIGGWAIIGDTPSHGWKRNDVLKILQVTYGVEPFFKVLVEPDDTNPMRNIIKLVPGGLGLPGARYYTRPHNDKYVEAYKELITNVVQTMNVALFDARRYAEEIFNYEKRIAQITPSPETLRNTKDLYVILPLADLDRLSFSISWTNILQSYFPSTVGPDTKVAVLSEDYFKKISEIISSTDDNVLNNYYMWRLMHTYAPHSATKFRLAVNKFKQTFEGVNDLSFSSEDNWETCIDVTSKFLGHAVGAMYVGHYFPQSQFDKVQVYLHKLIAALSTVVGDLPWLHSEEVRESAQSKIRSLGLLAGYPNFVRNHTTDYYKDLKVQVEFFQNMKDGVYFLHKKREEMLRSKALTDYSWTVYPHSVTADYKYPGNQLVVPAGIFESPLFDNGAPLAVKYGVLAAHVANKLAEVFDDKGVNYDAYGTLQSWINNSSLTTFYEKESCLKTIIGNYTLKEIGTIPELTVSSLIADIGGVKIAYEAYKRHAAEEGEMGVLTGVDLNNKQLFFTSYAQSLCQIVKPEKLMSSQESSTQLPEELRVLGTLQQLPEFSSAFSCPKGSVMNSNRQCRVW</sequence>
<evidence type="ECO:0000256" key="8">
    <source>
        <dbReference type="SAM" id="MobiDB-lite"/>
    </source>
</evidence>
<dbReference type="GO" id="GO:0016485">
    <property type="term" value="P:protein processing"/>
    <property type="evidence" value="ECO:0007669"/>
    <property type="project" value="TreeGrafter"/>
</dbReference>
<feature type="domain" description="Peptidase M13 C-terminal" evidence="10">
    <location>
        <begin position="565"/>
        <end position="765"/>
    </location>
</feature>
<evidence type="ECO:0000256" key="5">
    <source>
        <dbReference type="ARBA" id="ARBA00022801"/>
    </source>
</evidence>
<dbReference type="SUPFAM" id="SSF55486">
    <property type="entry name" value="Metalloproteases ('zincins'), catalytic domain"/>
    <property type="match status" value="1"/>
</dbReference>
<dbReference type="PANTHER" id="PTHR11733:SF240">
    <property type="entry name" value="GH14155P-RELATED"/>
    <property type="match status" value="1"/>
</dbReference>
<feature type="transmembrane region" description="Helical" evidence="9">
    <location>
        <begin position="56"/>
        <end position="77"/>
    </location>
</feature>
<comment type="caution">
    <text evidence="12">The sequence shown here is derived from an EMBL/GenBank/DDBJ whole genome shotgun (WGS) entry which is preliminary data.</text>
</comment>
<protein>
    <recommendedName>
        <fullName evidence="14">Endothelin-converting enzyme 1</fullName>
    </recommendedName>
</protein>
<dbReference type="InterPro" id="IPR018497">
    <property type="entry name" value="Peptidase_M13_C"/>
</dbReference>
<keyword evidence="6" id="KW-0862">Zinc</keyword>
<comment type="cofactor">
    <cofactor evidence="1">
        <name>Zn(2+)</name>
        <dbReference type="ChEBI" id="CHEBI:29105"/>
    </cofactor>
</comment>
<accession>A0AAV6UHR6</accession>
<dbReference type="Pfam" id="PF05649">
    <property type="entry name" value="Peptidase_M13_N"/>
    <property type="match status" value="1"/>
</dbReference>
<gene>
    <name evidence="12" type="ORF">JTE90_005634</name>
</gene>
<keyword evidence="4" id="KW-0479">Metal-binding</keyword>
<dbReference type="Gene3D" id="1.10.1380.10">
    <property type="entry name" value="Neutral endopeptidase , domain2"/>
    <property type="match status" value="1"/>
</dbReference>
<evidence type="ECO:0000256" key="2">
    <source>
        <dbReference type="ARBA" id="ARBA00007357"/>
    </source>
</evidence>
<dbReference type="AlphaFoldDB" id="A0AAV6UHR6"/>
<keyword evidence="9" id="KW-1133">Transmembrane helix</keyword>
<evidence type="ECO:0008006" key="14">
    <source>
        <dbReference type="Google" id="ProtNLM"/>
    </source>
</evidence>
<feature type="region of interest" description="Disordered" evidence="8">
    <location>
        <begin position="1"/>
        <end position="41"/>
    </location>
</feature>
<dbReference type="PROSITE" id="PS51885">
    <property type="entry name" value="NEPRILYSIN"/>
    <property type="match status" value="1"/>
</dbReference>
<dbReference type="CDD" id="cd08662">
    <property type="entry name" value="M13"/>
    <property type="match status" value="1"/>
</dbReference>
<reference evidence="12 13" key="1">
    <citation type="journal article" date="2022" name="Nat. Ecol. Evol.">
        <title>A masculinizing supergene underlies an exaggerated male reproductive morph in a spider.</title>
        <authorList>
            <person name="Hendrickx F."/>
            <person name="De Corte Z."/>
            <person name="Sonet G."/>
            <person name="Van Belleghem S.M."/>
            <person name="Kostlbacher S."/>
            <person name="Vangestel C."/>
        </authorList>
    </citation>
    <scope>NUCLEOTIDE SEQUENCE [LARGE SCALE GENOMIC DNA]</scope>
    <source>
        <strain evidence="12">W744_W776</strain>
    </source>
</reference>
<evidence type="ECO:0000256" key="6">
    <source>
        <dbReference type="ARBA" id="ARBA00022833"/>
    </source>
</evidence>
<dbReference type="Pfam" id="PF01431">
    <property type="entry name" value="Peptidase_M13"/>
    <property type="match status" value="1"/>
</dbReference>
<dbReference type="InterPro" id="IPR042089">
    <property type="entry name" value="Peptidase_M13_dom_2"/>
</dbReference>
<evidence type="ECO:0000256" key="1">
    <source>
        <dbReference type="ARBA" id="ARBA00001947"/>
    </source>
</evidence>
<evidence type="ECO:0000313" key="12">
    <source>
        <dbReference type="EMBL" id="KAG8183647.1"/>
    </source>
</evidence>
<dbReference type="InterPro" id="IPR024079">
    <property type="entry name" value="MetalloPept_cat_dom_sf"/>
</dbReference>
<dbReference type="EMBL" id="JAFNEN010000412">
    <property type="protein sequence ID" value="KAG8183647.1"/>
    <property type="molecule type" value="Genomic_DNA"/>
</dbReference>